<evidence type="ECO:0000313" key="3">
    <source>
        <dbReference type="Proteomes" id="UP001234178"/>
    </source>
</evidence>
<sequence>MKSFSDIVSWMALLIGIEIIDDEQPSLEIADLVTNAVAPESNCMRPSVPYDPDFRFMPIPLTPDRPQSKENSHTVCHMPDESNDEPDSYVRYDSSSGRADTSGIEAYWNRPPPENFIPPPPYWPPVSYVPPPPPEHVEAVRYEPPVQTPAAQTGDEELIDLFTEQPTQQPGYGTTSLGVQHELDRMREKVTELSQLLQLEQMKNFDLQQRITKLEAEKDEIRRANQTAPSAYQNGQVRASQHQARGREPPQNQAQVTMRRLLAELEKEKERKRNAEYRPKDQRKVNFFQQFLPPPFRQWNVRIYLAHKNPKHRRN</sequence>
<comment type="caution">
    <text evidence="2">The sequence shown here is derived from an EMBL/GenBank/DDBJ whole genome shotgun (WGS) entry which is preliminary data.</text>
</comment>
<name>A0ABR0AP93_9CRUS</name>
<feature type="compositionally biased region" description="Polar residues" evidence="1">
    <location>
        <begin position="225"/>
        <end position="243"/>
    </location>
</feature>
<evidence type="ECO:0000256" key="1">
    <source>
        <dbReference type="SAM" id="MobiDB-lite"/>
    </source>
</evidence>
<organism evidence="2 3">
    <name type="scientific">Daphnia magna</name>
    <dbReference type="NCBI Taxonomy" id="35525"/>
    <lineage>
        <taxon>Eukaryota</taxon>
        <taxon>Metazoa</taxon>
        <taxon>Ecdysozoa</taxon>
        <taxon>Arthropoda</taxon>
        <taxon>Crustacea</taxon>
        <taxon>Branchiopoda</taxon>
        <taxon>Diplostraca</taxon>
        <taxon>Cladocera</taxon>
        <taxon>Anomopoda</taxon>
        <taxon>Daphniidae</taxon>
        <taxon>Daphnia</taxon>
    </lineage>
</organism>
<gene>
    <name evidence="2" type="ORF">OUZ56_015960</name>
</gene>
<evidence type="ECO:0000313" key="2">
    <source>
        <dbReference type="EMBL" id="KAK4026937.1"/>
    </source>
</evidence>
<feature type="region of interest" description="Disordered" evidence="1">
    <location>
        <begin position="225"/>
        <end position="255"/>
    </location>
</feature>
<dbReference type="EMBL" id="JAOYFB010000038">
    <property type="protein sequence ID" value="KAK4026937.1"/>
    <property type="molecule type" value="Genomic_DNA"/>
</dbReference>
<proteinExistence type="predicted"/>
<keyword evidence="3" id="KW-1185">Reference proteome</keyword>
<reference evidence="2 3" key="1">
    <citation type="journal article" date="2023" name="Nucleic Acids Res.">
        <title>The hologenome of Daphnia magna reveals possible DNA methylation and microbiome-mediated evolution of the host genome.</title>
        <authorList>
            <person name="Chaturvedi A."/>
            <person name="Li X."/>
            <person name="Dhandapani V."/>
            <person name="Marshall H."/>
            <person name="Kissane S."/>
            <person name="Cuenca-Cambronero M."/>
            <person name="Asole G."/>
            <person name="Calvet F."/>
            <person name="Ruiz-Romero M."/>
            <person name="Marangio P."/>
            <person name="Guigo R."/>
            <person name="Rago D."/>
            <person name="Mirbahai L."/>
            <person name="Eastwood N."/>
            <person name="Colbourne J.K."/>
            <person name="Zhou J."/>
            <person name="Mallon E."/>
            <person name="Orsini L."/>
        </authorList>
    </citation>
    <scope>NUCLEOTIDE SEQUENCE [LARGE SCALE GENOMIC DNA]</scope>
    <source>
        <strain evidence="2">LRV0_1</strain>
    </source>
</reference>
<dbReference type="Proteomes" id="UP001234178">
    <property type="component" value="Unassembled WGS sequence"/>
</dbReference>
<accession>A0ABR0AP93</accession>
<protein>
    <submittedName>
        <fullName evidence="2">Uncharacterized protein</fullName>
    </submittedName>
</protein>
<feature type="region of interest" description="Disordered" evidence="1">
    <location>
        <begin position="61"/>
        <end position="96"/>
    </location>
</feature>